<dbReference type="NCBIfam" id="TIGR02300">
    <property type="entry name" value="FYDLN_acid"/>
    <property type="match status" value="1"/>
</dbReference>
<feature type="region of interest" description="Disordered" evidence="1">
    <location>
        <begin position="74"/>
        <end position="121"/>
    </location>
</feature>
<dbReference type="EMBL" id="BKAJ01000152">
    <property type="protein sequence ID" value="GEP60175.1"/>
    <property type="molecule type" value="Genomic_DNA"/>
</dbReference>
<evidence type="ECO:0000256" key="1">
    <source>
        <dbReference type="SAM" id="MobiDB-lite"/>
    </source>
</evidence>
<protein>
    <recommendedName>
        <fullName evidence="4">TIGR02300 family protein</fullName>
    </recommendedName>
</protein>
<gene>
    <name evidence="2" type="ORF">RSO01_73410</name>
</gene>
<dbReference type="OrthoDB" id="9815689at2"/>
<comment type="caution">
    <text evidence="2">The sequence shown here is derived from an EMBL/GenBank/DDBJ whole genome shotgun (WGS) entry which is preliminary data.</text>
</comment>
<dbReference type="Proteomes" id="UP000321058">
    <property type="component" value="Unassembled WGS sequence"/>
</dbReference>
<organism evidence="2 3">
    <name type="scientific">Reyranella soli</name>
    <dbReference type="NCBI Taxonomy" id="1230389"/>
    <lineage>
        <taxon>Bacteria</taxon>
        <taxon>Pseudomonadati</taxon>
        <taxon>Pseudomonadota</taxon>
        <taxon>Alphaproteobacteria</taxon>
        <taxon>Hyphomicrobiales</taxon>
        <taxon>Reyranellaceae</taxon>
        <taxon>Reyranella</taxon>
    </lineage>
</organism>
<dbReference type="Pfam" id="PF09538">
    <property type="entry name" value="FYDLN_acid"/>
    <property type="match status" value="1"/>
</dbReference>
<name>A0A512NMK2_9HYPH</name>
<feature type="compositionally biased region" description="Acidic residues" evidence="1">
    <location>
        <begin position="83"/>
        <end position="121"/>
    </location>
</feature>
<evidence type="ECO:0008006" key="4">
    <source>
        <dbReference type="Google" id="ProtNLM"/>
    </source>
</evidence>
<evidence type="ECO:0000313" key="3">
    <source>
        <dbReference type="Proteomes" id="UP000321058"/>
    </source>
</evidence>
<sequence length="121" mass="12797">MVKASWGTKRTCQSCAARFYDLNKGPIKCPKCGREHDREDFVKVRRGRGATAAAAAATAAAAAAAAKLAAKKKSDEAALAGDELPDVEGDEALEEADDLADDTEDLEVEVEVEDDKGEGDR</sequence>
<dbReference type="RefSeq" id="WP_147155537.1">
    <property type="nucleotide sequence ID" value="NZ_BKAJ01000152.1"/>
</dbReference>
<keyword evidence="3" id="KW-1185">Reference proteome</keyword>
<accession>A0A512NMK2</accession>
<dbReference type="InterPro" id="IPR012644">
    <property type="entry name" value="CHP02300_FYDLN_acid"/>
</dbReference>
<reference evidence="2 3" key="1">
    <citation type="submission" date="2019-07" db="EMBL/GenBank/DDBJ databases">
        <title>Whole genome shotgun sequence of Reyranella soli NBRC 108950.</title>
        <authorList>
            <person name="Hosoyama A."/>
            <person name="Uohara A."/>
            <person name="Ohji S."/>
            <person name="Ichikawa N."/>
        </authorList>
    </citation>
    <scope>NUCLEOTIDE SEQUENCE [LARGE SCALE GENOMIC DNA]</scope>
    <source>
        <strain evidence="2 3">NBRC 108950</strain>
    </source>
</reference>
<dbReference type="AlphaFoldDB" id="A0A512NMK2"/>
<evidence type="ECO:0000313" key="2">
    <source>
        <dbReference type="EMBL" id="GEP60175.1"/>
    </source>
</evidence>
<proteinExistence type="predicted"/>